<dbReference type="EMBL" id="SNSC02000011">
    <property type="protein sequence ID" value="TID20137.1"/>
    <property type="molecule type" value="Genomic_DNA"/>
</dbReference>
<comment type="caution">
    <text evidence="2">The sequence shown here is derived from an EMBL/GenBank/DDBJ whole genome shotgun (WGS) entry which is preliminary data.</text>
</comment>
<protein>
    <submittedName>
        <fullName evidence="2">Uncharacterized protein</fullName>
    </submittedName>
</protein>
<keyword evidence="3" id="KW-1185">Reference proteome</keyword>
<evidence type="ECO:0000313" key="2">
    <source>
        <dbReference type="EMBL" id="TID20137.1"/>
    </source>
</evidence>
<evidence type="ECO:0000256" key="1">
    <source>
        <dbReference type="SAM" id="SignalP"/>
    </source>
</evidence>
<name>A0A4Z1NVL3_9PEZI</name>
<dbReference type="AlphaFoldDB" id="A0A4Z1NVL3"/>
<sequence>MVLIHLALLEILSRKDATVISTIYRSTLGLRLQSLASVEEHDEAKALAGTFLKHLESGFDQNASLSICKRGQGTRFQPRRIRFVAEAHCFDSSLGNISDAGNNNAKRI</sequence>
<feature type="signal peptide" evidence="1">
    <location>
        <begin position="1"/>
        <end position="17"/>
    </location>
</feature>
<reference evidence="2 3" key="1">
    <citation type="submission" date="2019-04" db="EMBL/GenBank/DDBJ databases">
        <title>High contiguity whole genome sequence and gene annotation resource for two Venturia nashicola isolates.</title>
        <authorList>
            <person name="Prokchorchik M."/>
            <person name="Won K."/>
            <person name="Lee Y."/>
            <person name="Choi E.D."/>
            <person name="Segonzac C."/>
            <person name="Sohn K.H."/>
        </authorList>
    </citation>
    <scope>NUCLEOTIDE SEQUENCE [LARGE SCALE GENOMIC DNA]</scope>
    <source>
        <strain evidence="2 3">PRI2</strain>
    </source>
</reference>
<feature type="chain" id="PRO_5021496766" evidence="1">
    <location>
        <begin position="18"/>
        <end position="108"/>
    </location>
</feature>
<organism evidence="2 3">
    <name type="scientific">Venturia nashicola</name>
    <dbReference type="NCBI Taxonomy" id="86259"/>
    <lineage>
        <taxon>Eukaryota</taxon>
        <taxon>Fungi</taxon>
        <taxon>Dikarya</taxon>
        <taxon>Ascomycota</taxon>
        <taxon>Pezizomycotina</taxon>
        <taxon>Dothideomycetes</taxon>
        <taxon>Pleosporomycetidae</taxon>
        <taxon>Venturiales</taxon>
        <taxon>Venturiaceae</taxon>
        <taxon>Venturia</taxon>
    </lineage>
</organism>
<dbReference type="Proteomes" id="UP000298493">
    <property type="component" value="Unassembled WGS sequence"/>
</dbReference>
<gene>
    <name evidence="2" type="ORF">E6O75_ATG07597</name>
</gene>
<proteinExistence type="predicted"/>
<keyword evidence="1" id="KW-0732">Signal</keyword>
<accession>A0A4Z1NVL3</accession>
<evidence type="ECO:0000313" key="3">
    <source>
        <dbReference type="Proteomes" id="UP000298493"/>
    </source>
</evidence>